<dbReference type="InterPro" id="IPR043128">
    <property type="entry name" value="Rev_trsase/Diguanyl_cyclase"/>
</dbReference>
<dbReference type="SUPFAM" id="SSF48452">
    <property type="entry name" value="TPR-like"/>
    <property type="match status" value="2"/>
</dbReference>
<dbReference type="AlphaFoldDB" id="A0A5C6QUA0"/>
<dbReference type="InterPro" id="IPR050469">
    <property type="entry name" value="Diguanylate_Cyclase"/>
</dbReference>
<evidence type="ECO:0000313" key="7">
    <source>
        <dbReference type="EMBL" id="TWX62321.1"/>
    </source>
</evidence>
<dbReference type="Pfam" id="PF13424">
    <property type="entry name" value="TPR_12"/>
    <property type="match status" value="1"/>
</dbReference>
<comment type="catalytic activity">
    <reaction evidence="3">
        <text>2 GTP = 3',3'-c-di-GMP + 2 diphosphate</text>
        <dbReference type="Rhea" id="RHEA:24898"/>
        <dbReference type="ChEBI" id="CHEBI:33019"/>
        <dbReference type="ChEBI" id="CHEBI:37565"/>
        <dbReference type="ChEBI" id="CHEBI:58805"/>
        <dbReference type="EC" id="2.7.7.65"/>
    </reaction>
</comment>
<dbReference type="GO" id="GO:0005886">
    <property type="term" value="C:plasma membrane"/>
    <property type="evidence" value="ECO:0007669"/>
    <property type="project" value="TreeGrafter"/>
</dbReference>
<dbReference type="EC" id="2.7.7.65" evidence="2"/>
<feature type="domain" description="GGDEF" evidence="6">
    <location>
        <begin position="515"/>
        <end position="645"/>
    </location>
</feature>
<proteinExistence type="predicted"/>
<keyword evidence="4" id="KW-1133">Transmembrane helix</keyword>
<dbReference type="Proteomes" id="UP000321525">
    <property type="component" value="Unassembled WGS sequence"/>
</dbReference>
<evidence type="ECO:0000256" key="2">
    <source>
        <dbReference type="ARBA" id="ARBA00012528"/>
    </source>
</evidence>
<dbReference type="InterPro" id="IPR011990">
    <property type="entry name" value="TPR-like_helical_dom_sf"/>
</dbReference>
<dbReference type="Proteomes" id="UP000321917">
    <property type="component" value="Unassembled WGS sequence"/>
</dbReference>
<sequence>MAKTINKRLNLLKKRYKQVTLIFWSLLSALLITTQTFADDGTTNRDFIFFVERVEKLQNTNITDALALLDSYQTNINALTVRNQVKYYQVLAEIYIEASQYKSAHSAASQGLKIAQHLTSPTILISQLSYLRGFSLESLGDASGAVENYLNGLEVAESLDAKKFIADGFINLGAIYYLTEQYEKSLTMLNNALVIANTLDNDELKGSVNSELGILYSYMYKPKKSIKFYQASYEHYKKAGMELYALNSLQNIAVNYMDQSRYEKAIQLFEEVIASANKFSNNEVIGGAYTRLSMSHAKKKEPDLDVAYQYITLAEQYLKGVQQHNALLFFNVNKAYVLEAMERYDEALDSLAIAEKILGQNSQTKNTISNYHLMYLQSEIYYKTQRYQQAYDKQSQFLTRLFKDQENTNMEKIEELRLSFESKQADLKNKILEQEKSVQIMQLNDVTYYEENLHSLIIFVGMVILILAWFLLKMLQSQKHFVRISQVDDLTGVANRRHLIELGEQMFARADKQQECFSILMLDVDNFKSINDSFGHNIGDKILKDIADLANHIMRESDCFGRFGGEEFISLLPNTSPQNAYDLAERLRLSIENKVWPYKKLSGVTVSIGISSYQKGSTTSFAQLIKDADINMYQAKNLGRNKVCF</sequence>
<reference evidence="8 10" key="1">
    <citation type="submission" date="2019-07" db="EMBL/GenBank/DDBJ databases">
        <title>Genomes of sea-ice associated Colwellia species.</title>
        <authorList>
            <person name="Bowman J.P."/>
        </authorList>
    </citation>
    <scope>NUCLEOTIDE SEQUENCE [LARGE SCALE GENOMIC DNA]</scope>
    <source>
        <strain evidence="7 9">ACAM 607</strain>
        <strain evidence="8 10">IC036</strain>
    </source>
</reference>
<dbReference type="InterPro" id="IPR019734">
    <property type="entry name" value="TPR_rpt"/>
</dbReference>
<feature type="signal peptide" evidence="5">
    <location>
        <begin position="1"/>
        <end position="38"/>
    </location>
</feature>
<dbReference type="SMART" id="SM00028">
    <property type="entry name" value="TPR"/>
    <property type="match status" value="6"/>
</dbReference>
<organism evidence="8 10">
    <name type="scientific">Colwellia hornerae</name>
    <dbReference type="NCBI Taxonomy" id="89402"/>
    <lineage>
        <taxon>Bacteria</taxon>
        <taxon>Pseudomonadati</taxon>
        <taxon>Pseudomonadota</taxon>
        <taxon>Gammaproteobacteria</taxon>
        <taxon>Alteromonadales</taxon>
        <taxon>Colwelliaceae</taxon>
        <taxon>Colwellia</taxon>
    </lineage>
</organism>
<dbReference type="OrthoDB" id="6191081at2"/>
<name>A0A5C6QUA0_9GAMM</name>
<dbReference type="GO" id="GO:0043709">
    <property type="term" value="P:cell adhesion involved in single-species biofilm formation"/>
    <property type="evidence" value="ECO:0007669"/>
    <property type="project" value="TreeGrafter"/>
</dbReference>
<keyword evidence="9" id="KW-1185">Reference proteome</keyword>
<dbReference type="GO" id="GO:0052621">
    <property type="term" value="F:diguanylate cyclase activity"/>
    <property type="evidence" value="ECO:0007669"/>
    <property type="project" value="UniProtKB-EC"/>
</dbReference>
<evidence type="ECO:0000313" key="9">
    <source>
        <dbReference type="Proteomes" id="UP000321525"/>
    </source>
</evidence>
<dbReference type="EMBL" id="VOLR01000003">
    <property type="protein sequence ID" value="TWX62321.1"/>
    <property type="molecule type" value="Genomic_DNA"/>
</dbReference>
<evidence type="ECO:0000256" key="5">
    <source>
        <dbReference type="SAM" id="SignalP"/>
    </source>
</evidence>
<protein>
    <recommendedName>
        <fullName evidence="2">diguanylate cyclase</fullName>
        <ecNumber evidence="2">2.7.7.65</ecNumber>
    </recommendedName>
</protein>
<dbReference type="NCBIfam" id="TIGR00254">
    <property type="entry name" value="GGDEF"/>
    <property type="match status" value="1"/>
</dbReference>
<dbReference type="PANTHER" id="PTHR45138">
    <property type="entry name" value="REGULATORY COMPONENTS OF SENSORY TRANSDUCTION SYSTEM"/>
    <property type="match status" value="1"/>
</dbReference>
<dbReference type="InterPro" id="IPR029787">
    <property type="entry name" value="Nucleotide_cyclase"/>
</dbReference>
<evidence type="ECO:0000256" key="1">
    <source>
        <dbReference type="ARBA" id="ARBA00001946"/>
    </source>
</evidence>
<dbReference type="GO" id="GO:1902201">
    <property type="term" value="P:negative regulation of bacterial-type flagellum-dependent cell motility"/>
    <property type="evidence" value="ECO:0007669"/>
    <property type="project" value="TreeGrafter"/>
</dbReference>
<comment type="caution">
    <text evidence="8">The sequence shown here is derived from an EMBL/GenBank/DDBJ whole genome shotgun (WGS) entry which is preliminary data.</text>
</comment>
<dbReference type="InterPro" id="IPR000160">
    <property type="entry name" value="GGDEF_dom"/>
</dbReference>
<dbReference type="SMART" id="SM00267">
    <property type="entry name" value="GGDEF"/>
    <property type="match status" value="1"/>
</dbReference>
<keyword evidence="5" id="KW-0732">Signal</keyword>
<dbReference type="Gene3D" id="1.25.40.10">
    <property type="entry name" value="Tetratricopeptide repeat domain"/>
    <property type="match status" value="2"/>
</dbReference>
<gene>
    <name evidence="7" type="ORF">ESZ26_02735</name>
    <name evidence="8" type="ORF">ESZ27_00630</name>
</gene>
<evidence type="ECO:0000259" key="6">
    <source>
        <dbReference type="PROSITE" id="PS50887"/>
    </source>
</evidence>
<dbReference type="PANTHER" id="PTHR45138:SF9">
    <property type="entry name" value="DIGUANYLATE CYCLASE DGCM-RELATED"/>
    <property type="match status" value="1"/>
</dbReference>
<keyword evidence="4" id="KW-0472">Membrane</keyword>
<dbReference type="Pfam" id="PF00990">
    <property type="entry name" value="GGDEF"/>
    <property type="match status" value="1"/>
</dbReference>
<dbReference type="CDD" id="cd01949">
    <property type="entry name" value="GGDEF"/>
    <property type="match status" value="1"/>
</dbReference>
<feature type="transmembrane region" description="Helical" evidence="4">
    <location>
        <begin position="453"/>
        <end position="472"/>
    </location>
</feature>
<evidence type="ECO:0000256" key="4">
    <source>
        <dbReference type="SAM" id="Phobius"/>
    </source>
</evidence>
<evidence type="ECO:0000313" key="10">
    <source>
        <dbReference type="Proteomes" id="UP000321917"/>
    </source>
</evidence>
<evidence type="ECO:0000313" key="8">
    <source>
        <dbReference type="EMBL" id="TWX72347.1"/>
    </source>
</evidence>
<keyword evidence="4" id="KW-0812">Transmembrane</keyword>
<dbReference type="FunFam" id="3.30.70.270:FF:000001">
    <property type="entry name" value="Diguanylate cyclase domain protein"/>
    <property type="match status" value="1"/>
</dbReference>
<dbReference type="Gene3D" id="3.30.70.270">
    <property type="match status" value="1"/>
</dbReference>
<comment type="cofactor">
    <cofactor evidence="1">
        <name>Mg(2+)</name>
        <dbReference type="ChEBI" id="CHEBI:18420"/>
    </cofactor>
</comment>
<accession>A0A5C6QUA0</accession>
<evidence type="ECO:0000256" key="3">
    <source>
        <dbReference type="ARBA" id="ARBA00034247"/>
    </source>
</evidence>
<feature type="chain" id="PRO_5023147963" description="diguanylate cyclase" evidence="5">
    <location>
        <begin position="39"/>
        <end position="645"/>
    </location>
</feature>
<dbReference type="EMBL" id="VOLQ01000001">
    <property type="protein sequence ID" value="TWX72347.1"/>
    <property type="molecule type" value="Genomic_DNA"/>
</dbReference>
<dbReference type="PROSITE" id="PS50887">
    <property type="entry name" value="GGDEF"/>
    <property type="match status" value="1"/>
</dbReference>
<dbReference type="SUPFAM" id="SSF55073">
    <property type="entry name" value="Nucleotide cyclase"/>
    <property type="match status" value="1"/>
</dbReference>